<keyword evidence="3" id="KW-0479">Metal-binding</keyword>
<evidence type="ECO:0000256" key="4">
    <source>
        <dbReference type="ARBA" id="ARBA00022837"/>
    </source>
</evidence>
<evidence type="ECO:0000313" key="6">
    <source>
        <dbReference type="EMBL" id="MDN7024408.1"/>
    </source>
</evidence>
<dbReference type="EMBL" id="VCYH01000003">
    <property type="protein sequence ID" value="MDN7024408.1"/>
    <property type="molecule type" value="Genomic_DNA"/>
</dbReference>
<name>A0ABT8M908_9EURY</name>
<dbReference type="RefSeq" id="WP_301663512.1">
    <property type="nucleotide sequence ID" value="NZ_VCYH01000003.1"/>
</dbReference>
<dbReference type="PANTHER" id="PTHR12682">
    <property type="entry name" value="ARCHEASE"/>
    <property type="match status" value="1"/>
</dbReference>
<comment type="caution">
    <text evidence="6">The sequence shown here is derived from an EMBL/GenBank/DDBJ whole genome shotgun (WGS) entry which is preliminary data.</text>
</comment>
<proteinExistence type="inferred from homology"/>
<evidence type="ECO:0000259" key="5">
    <source>
        <dbReference type="Pfam" id="PF01951"/>
    </source>
</evidence>
<evidence type="ECO:0000313" key="7">
    <source>
        <dbReference type="Proteomes" id="UP001168338"/>
    </source>
</evidence>
<dbReference type="InterPro" id="IPR036820">
    <property type="entry name" value="Archease_dom_sf"/>
</dbReference>
<dbReference type="InterPro" id="IPR002804">
    <property type="entry name" value="Archease"/>
</dbReference>
<organism evidence="6 7">
    <name type="scientific">Methanoculleus frigidifontis</name>
    <dbReference type="NCBI Taxonomy" id="2584085"/>
    <lineage>
        <taxon>Archaea</taxon>
        <taxon>Methanobacteriati</taxon>
        <taxon>Methanobacteriota</taxon>
        <taxon>Stenosarchaea group</taxon>
        <taxon>Methanomicrobia</taxon>
        <taxon>Methanomicrobiales</taxon>
        <taxon>Methanomicrobiaceae</taxon>
        <taxon>Methanoculleus</taxon>
    </lineage>
</organism>
<keyword evidence="2" id="KW-0819">tRNA processing</keyword>
<evidence type="ECO:0000256" key="3">
    <source>
        <dbReference type="ARBA" id="ARBA00022723"/>
    </source>
</evidence>
<dbReference type="SUPFAM" id="SSF69819">
    <property type="entry name" value="MTH1598-like"/>
    <property type="match status" value="1"/>
</dbReference>
<evidence type="ECO:0000256" key="2">
    <source>
        <dbReference type="ARBA" id="ARBA00022694"/>
    </source>
</evidence>
<keyword evidence="4" id="KW-0106">Calcium</keyword>
<feature type="domain" description="Archease" evidence="5">
    <location>
        <begin position="3"/>
        <end position="135"/>
    </location>
</feature>
<dbReference type="Gene3D" id="3.55.10.10">
    <property type="entry name" value="Archease domain"/>
    <property type="match status" value="1"/>
</dbReference>
<gene>
    <name evidence="6" type="ORF">FGU65_05820</name>
</gene>
<evidence type="ECO:0000256" key="1">
    <source>
        <dbReference type="ARBA" id="ARBA00007963"/>
    </source>
</evidence>
<dbReference type="Pfam" id="PF01951">
    <property type="entry name" value="Archease"/>
    <property type="match status" value="1"/>
</dbReference>
<reference evidence="6" key="1">
    <citation type="submission" date="2019-05" db="EMBL/GenBank/DDBJ databases">
        <title>Methanoculleus sp. FWC-SCC1, a methanogenic archaeon isolated from deep marine cold seep.</title>
        <authorList>
            <person name="Chen Y.-W."/>
            <person name="Chen S.-C."/>
            <person name="Teng N.-H."/>
            <person name="Lai M.-C."/>
        </authorList>
    </citation>
    <scope>NUCLEOTIDE SEQUENCE</scope>
    <source>
        <strain evidence="6">FWC-SCC1</strain>
    </source>
</reference>
<keyword evidence="7" id="KW-1185">Reference proteome</keyword>
<dbReference type="PANTHER" id="PTHR12682:SF11">
    <property type="entry name" value="PROTEIN ARCHEASE"/>
    <property type="match status" value="1"/>
</dbReference>
<protein>
    <submittedName>
        <fullName evidence="6">Archease</fullName>
    </submittedName>
</protein>
<accession>A0ABT8M908</accession>
<comment type="similarity">
    <text evidence="1">Belongs to the archease family.</text>
</comment>
<dbReference type="Proteomes" id="UP001168338">
    <property type="component" value="Unassembled WGS sequence"/>
</dbReference>
<sequence length="135" mass="15075">MTFEELYHTADVLVRVRGASINEVFADAARALFSVMYGDCEDGGIVQTLTLEADDRESLLHDFLSELLFITDVENVVFCSFDVEVRDGDLSVVMRGEPFEHEKHSGGTIVKGISYSGLQIVKDDETYEVDVLFDV</sequence>
<dbReference type="InterPro" id="IPR023572">
    <property type="entry name" value="Archease_dom"/>
</dbReference>